<keyword evidence="2" id="KW-0472">Membrane</keyword>
<dbReference type="Proteomes" id="UP000011014">
    <property type="component" value="Unassembled WGS sequence"/>
</dbReference>
<evidence type="ECO:0000256" key="1">
    <source>
        <dbReference type="SAM" id="MobiDB-lite"/>
    </source>
</evidence>
<feature type="compositionally biased region" description="Low complexity" evidence="1">
    <location>
        <begin position="30"/>
        <end position="84"/>
    </location>
</feature>
<dbReference type="AlphaFoldDB" id="E4Y4R8"/>
<evidence type="ECO:0008006" key="5">
    <source>
        <dbReference type="Google" id="ProtNLM"/>
    </source>
</evidence>
<reference evidence="4" key="1">
    <citation type="journal article" date="2010" name="Science">
        <title>Plasticity of animal genome architecture unmasked by rapid evolution of a pelagic tunicate.</title>
        <authorList>
            <person name="Denoeud F."/>
            <person name="Henriet S."/>
            <person name="Mungpakdee S."/>
            <person name="Aury J.M."/>
            <person name="Da Silva C."/>
            <person name="Brinkmann H."/>
            <person name="Mikhaleva J."/>
            <person name="Olsen L.C."/>
            <person name="Jubin C."/>
            <person name="Canestro C."/>
            <person name="Bouquet J.M."/>
            <person name="Danks G."/>
            <person name="Poulain J."/>
            <person name="Campsteijn C."/>
            <person name="Adamski M."/>
            <person name="Cross I."/>
            <person name="Yadetie F."/>
            <person name="Muffato M."/>
            <person name="Louis A."/>
            <person name="Butcher S."/>
            <person name="Tsagkogeorga G."/>
            <person name="Konrad A."/>
            <person name="Singh S."/>
            <person name="Jensen M.F."/>
            <person name="Cong E.H."/>
            <person name="Eikeseth-Otteraa H."/>
            <person name="Noel B."/>
            <person name="Anthouard V."/>
            <person name="Porcel B.M."/>
            <person name="Kachouri-Lafond R."/>
            <person name="Nishino A."/>
            <person name="Ugolini M."/>
            <person name="Chourrout P."/>
            <person name="Nishida H."/>
            <person name="Aasland R."/>
            <person name="Huzurbazar S."/>
            <person name="Westhof E."/>
            <person name="Delsuc F."/>
            <person name="Lehrach H."/>
            <person name="Reinhardt R."/>
            <person name="Weissenbach J."/>
            <person name="Roy S.W."/>
            <person name="Artiguenave F."/>
            <person name="Postlethwait J.H."/>
            <person name="Manak J.R."/>
            <person name="Thompson E.M."/>
            <person name="Jaillon O."/>
            <person name="Du Pasquier L."/>
            <person name="Boudinot P."/>
            <person name="Liberles D.A."/>
            <person name="Volff J.N."/>
            <person name="Philippe H."/>
            <person name="Lenhard B."/>
            <person name="Roest Crollius H."/>
            <person name="Wincker P."/>
            <person name="Chourrout D."/>
        </authorList>
    </citation>
    <scope>NUCLEOTIDE SEQUENCE [LARGE SCALE GENOMIC DNA]</scope>
</reference>
<feature type="signal peptide" evidence="3">
    <location>
        <begin position="1"/>
        <end position="20"/>
    </location>
</feature>
<gene>
    <name evidence="4" type="ORF">GSOID_T00018547001</name>
</gene>
<keyword evidence="3" id="KW-0732">Signal</keyword>
<feature type="transmembrane region" description="Helical" evidence="2">
    <location>
        <begin position="180"/>
        <end position="201"/>
    </location>
</feature>
<evidence type="ECO:0000256" key="2">
    <source>
        <dbReference type="SAM" id="Phobius"/>
    </source>
</evidence>
<feature type="transmembrane region" description="Helical" evidence="2">
    <location>
        <begin position="149"/>
        <end position="168"/>
    </location>
</feature>
<protein>
    <recommendedName>
        <fullName evidence="5">G-protein coupled receptors family 3 profile domain-containing protein</fullName>
    </recommendedName>
</protein>
<dbReference type="EMBL" id="FN654280">
    <property type="protein sequence ID" value="CBY30666.1"/>
    <property type="molecule type" value="Genomic_DNA"/>
</dbReference>
<feature type="region of interest" description="Disordered" evidence="1">
    <location>
        <begin position="16"/>
        <end position="84"/>
    </location>
</feature>
<organism evidence="4">
    <name type="scientific">Oikopleura dioica</name>
    <name type="common">Tunicate</name>
    <dbReference type="NCBI Taxonomy" id="34765"/>
    <lineage>
        <taxon>Eukaryota</taxon>
        <taxon>Metazoa</taxon>
        <taxon>Chordata</taxon>
        <taxon>Tunicata</taxon>
        <taxon>Appendicularia</taxon>
        <taxon>Copelata</taxon>
        <taxon>Oikopleuridae</taxon>
        <taxon>Oikopleura</taxon>
    </lineage>
</organism>
<keyword evidence="2" id="KW-1133">Transmembrane helix</keyword>
<accession>E4Y4R8</accession>
<proteinExistence type="predicted"/>
<name>E4Y4R8_OIKDI</name>
<evidence type="ECO:0000313" key="4">
    <source>
        <dbReference type="EMBL" id="CBY30666.1"/>
    </source>
</evidence>
<feature type="transmembrane region" description="Helical" evidence="2">
    <location>
        <begin position="213"/>
        <end position="233"/>
    </location>
</feature>
<keyword evidence="2" id="KW-0812">Transmembrane</keyword>
<evidence type="ECO:0000256" key="3">
    <source>
        <dbReference type="SAM" id="SignalP"/>
    </source>
</evidence>
<sequence length="241" mass="26527">MRVHLLFLLSISSAENSTTADATTTEEVETTVASDQEASTTTSTTTTTIAPTTTSSEQKETTTSTTTSKTTTKSSTSTTTTTMTTKRPYVPHDLTVEELNCWRTELGKYQAGFCIKNTRPHHCGLSEPYLPIVAHISCKEELMCGVSKFGISVFFTCLSILIMICINWRYEQILSSSAYTYTRIATILMVSLTLIATFIGMKNSEPLHRRVPSGIFATIMGAFSVLSSSYMMLLRGHARHV</sequence>
<feature type="chain" id="PRO_5003193678" description="G-protein coupled receptors family 3 profile domain-containing protein" evidence="3">
    <location>
        <begin position="21"/>
        <end position="241"/>
    </location>
</feature>